<dbReference type="EMBL" id="FWZT01000026">
    <property type="protein sequence ID" value="SMF71079.1"/>
    <property type="molecule type" value="Genomic_DNA"/>
</dbReference>
<feature type="chain" id="PRO_5013164850" description="DUF4360 domain-containing protein" evidence="1">
    <location>
        <begin position="23"/>
        <end position="201"/>
    </location>
</feature>
<dbReference type="Proteomes" id="UP000192907">
    <property type="component" value="Unassembled WGS sequence"/>
</dbReference>
<reference evidence="3" key="1">
    <citation type="submission" date="2017-04" db="EMBL/GenBank/DDBJ databases">
        <authorList>
            <person name="Varghese N."/>
            <person name="Submissions S."/>
        </authorList>
    </citation>
    <scope>NUCLEOTIDE SEQUENCE [LARGE SCALE GENOMIC DNA]</scope>
    <source>
        <strain evidence="3">RKEM611</strain>
    </source>
</reference>
<evidence type="ECO:0000313" key="3">
    <source>
        <dbReference type="Proteomes" id="UP000192907"/>
    </source>
</evidence>
<dbReference type="PANTHER" id="PTHR38847:SF1">
    <property type="entry name" value="PSEUDOURIDINE SYNTHASE RSUA_RLUA-LIKE DOMAIN-CONTAINING PROTEIN"/>
    <property type="match status" value="1"/>
</dbReference>
<gene>
    <name evidence="2" type="ORF">SAMN06296036_12623</name>
</gene>
<accession>A0A1Y6CJW1</accession>
<dbReference type="InterPro" id="IPR025649">
    <property type="entry name" value="DUF4360"/>
</dbReference>
<organism evidence="2 3">
    <name type="scientific">Pseudobacteriovorax antillogorgiicola</name>
    <dbReference type="NCBI Taxonomy" id="1513793"/>
    <lineage>
        <taxon>Bacteria</taxon>
        <taxon>Pseudomonadati</taxon>
        <taxon>Bdellovibrionota</taxon>
        <taxon>Oligoflexia</taxon>
        <taxon>Oligoflexales</taxon>
        <taxon>Pseudobacteriovoracaceae</taxon>
        <taxon>Pseudobacteriovorax</taxon>
    </lineage>
</organism>
<evidence type="ECO:0000313" key="2">
    <source>
        <dbReference type="EMBL" id="SMF71079.1"/>
    </source>
</evidence>
<keyword evidence="3" id="KW-1185">Reference proteome</keyword>
<protein>
    <recommendedName>
        <fullName evidence="4">DUF4360 domain-containing protein</fullName>
    </recommendedName>
</protein>
<feature type="signal peptide" evidence="1">
    <location>
        <begin position="1"/>
        <end position="22"/>
    </location>
</feature>
<sequence length="201" mass="22566">MKLCKLLMIASAALTFTTSALAQPDYVRVKDITYNGSGCPVGSADLYFQDGNFQSFFMQLDDYYAEAGEGISLRDSRKNCQLSFKLEFPQGWTYAIGSMTYSGFAHLERNVVAKQQASYYFTGEAEQATIRTEFEGPMHRNFWLTDSAQALIYAPCKSEAILNVNSSVQVRSLNRHNYGAIGLDNLRGSLVSFNFNWKRCS</sequence>
<dbReference type="AlphaFoldDB" id="A0A1Y6CJW1"/>
<proteinExistence type="predicted"/>
<evidence type="ECO:0008006" key="4">
    <source>
        <dbReference type="Google" id="ProtNLM"/>
    </source>
</evidence>
<keyword evidence="1" id="KW-0732">Signal</keyword>
<name>A0A1Y6CJW1_9BACT</name>
<evidence type="ECO:0000256" key="1">
    <source>
        <dbReference type="SAM" id="SignalP"/>
    </source>
</evidence>
<dbReference type="OrthoDB" id="5291937at2"/>
<dbReference type="PANTHER" id="PTHR38847">
    <property type="match status" value="1"/>
</dbReference>
<dbReference type="STRING" id="1513793.SAMN06296036_12623"/>
<dbReference type="RefSeq" id="WP_132324303.1">
    <property type="nucleotide sequence ID" value="NZ_FWZT01000026.1"/>
</dbReference>
<dbReference type="Pfam" id="PF14273">
    <property type="entry name" value="DUF4360"/>
    <property type="match status" value="1"/>
</dbReference>